<dbReference type="AlphaFoldDB" id="A0ABD1XXV3"/>
<evidence type="ECO:0000313" key="2">
    <source>
        <dbReference type="Proteomes" id="UP001605036"/>
    </source>
</evidence>
<proteinExistence type="predicted"/>
<evidence type="ECO:0000313" key="1">
    <source>
        <dbReference type="EMBL" id="KAL2612751.1"/>
    </source>
</evidence>
<name>A0ABD1XXV3_9MARC</name>
<accession>A0ABD1XXV3</accession>
<dbReference type="EMBL" id="JBHFFA010000007">
    <property type="protein sequence ID" value="KAL2612751.1"/>
    <property type="molecule type" value="Genomic_DNA"/>
</dbReference>
<dbReference type="Proteomes" id="UP001605036">
    <property type="component" value="Unassembled WGS sequence"/>
</dbReference>
<protein>
    <submittedName>
        <fullName evidence="1">Uncharacterized protein</fullName>
    </submittedName>
</protein>
<organism evidence="1 2">
    <name type="scientific">Riccia fluitans</name>
    <dbReference type="NCBI Taxonomy" id="41844"/>
    <lineage>
        <taxon>Eukaryota</taxon>
        <taxon>Viridiplantae</taxon>
        <taxon>Streptophyta</taxon>
        <taxon>Embryophyta</taxon>
        <taxon>Marchantiophyta</taxon>
        <taxon>Marchantiopsida</taxon>
        <taxon>Marchantiidae</taxon>
        <taxon>Marchantiales</taxon>
        <taxon>Ricciaceae</taxon>
        <taxon>Riccia</taxon>
    </lineage>
</organism>
<reference evidence="1 2" key="1">
    <citation type="submission" date="2024-09" db="EMBL/GenBank/DDBJ databases">
        <title>Chromosome-scale assembly of Riccia fluitans.</title>
        <authorList>
            <person name="Paukszto L."/>
            <person name="Sawicki J."/>
            <person name="Karawczyk K."/>
            <person name="Piernik-Szablinska J."/>
            <person name="Szczecinska M."/>
            <person name="Mazdziarz M."/>
        </authorList>
    </citation>
    <scope>NUCLEOTIDE SEQUENCE [LARGE SCALE GENOMIC DNA]</scope>
    <source>
        <strain evidence="1">Rf_01</strain>
        <tissue evidence="1">Aerial parts of the thallus</tissue>
    </source>
</reference>
<keyword evidence="2" id="KW-1185">Reference proteome</keyword>
<gene>
    <name evidence="1" type="ORF">R1flu_024443</name>
</gene>
<comment type="caution">
    <text evidence="1">The sequence shown here is derived from an EMBL/GenBank/DDBJ whole genome shotgun (WGS) entry which is preliminary data.</text>
</comment>
<sequence>MGRPWARTDATALPVGPLRAVLAALGVTGKDFLEQGLPLVLLYETRGRRGRSSSSSCAKHSLTDSFLFVVSFLHPFSHSNPFSFFLVALTQHIHRRNNYNICLYKFGYESPHIVGRKASTVFGHRQTPTCVHLGFGGTIVIQ</sequence>